<keyword evidence="4" id="KW-1185">Reference proteome</keyword>
<evidence type="ECO:0000259" key="2">
    <source>
        <dbReference type="PROSITE" id="PS50983"/>
    </source>
</evidence>
<evidence type="ECO:0000313" key="4">
    <source>
        <dbReference type="Proteomes" id="UP000218968"/>
    </source>
</evidence>
<dbReference type="Proteomes" id="UP000218968">
    <property type="component" value="Chromosome"/>
</dbReference>
<dbReference type="PROSITE" id="PS50983">
    <property type="entry name" value="FE_B12_PBP"/>
    <property type="match status" value="1"/>
</dbReference>
<reference evidence="4" key="1">
    <citation type="submission" date="2017-09" db="EMBL/GenBank/DDBJ databases">
        <title>Luteimonas liuhanmingii sp.nov., isolated from the intestinal contents of Tibetan Plateau Pika in Yushu, Qinghai Province, China.</title>
        <authorList>
            <person name="Gui Z."/>
        </authorList>
    </citation>
    <scope>NUCLEOTIDE SEQUENCE [LARGE SCALE GENOMIC DNA]</scope>
    <source>
        <strain evidence="4">100111</strain>
    </source>
</reference>
<feature type="chain" id="PRO_5012832481" evidence="1">
    <location>
        <begin position="30"/>
        <end position="354"/>
    </location>
</feature>
<protein>
    <submittedName>
        <fullName evidence="3">Hemin ABC transporter substrate-binding protein</fullName>
    </submittedName>
</protein>
<dbReference type="Gene3D" id="3.40.50.1980">
    <property type="entry name" value="Nitrogenase molybdenum iron protein domain"/>
    <property type="match status" value="2"/>
</dbReference>
<sequence>MELQMSERRLRAPLACVLACVLAACTPSAPSPDPGAASGARATAADPWPDTWLRIAGTDIPGVARSPQDLPVTVRSDDGVDVTIADTSRTIVGNDDIVMVMDALGLSDQVFAAPTNTVTETGRNARHHFLFNRTTGVEGILSLDGTLFVGNSLRRHGKLAQPLRDAGQALVIVDELQPIPDKVRKLATVFGHADEGEQLAAQVEQQLGEAARIAATHTRRPRVIHVSATGGGGSPTVGGADTAAAALIRLAGGTNVGDEAKVSNYSQLSNEGIVAVDPEVILISEDDLRVFGGPAGLWQAYPSLRQTPAGIADRVWVMPDTQLKVSSIAGGAGAVALAQALAALAAELDAAAGT</sequence>
<proteinExistence type="predicted"/>
<dbReference type="PANTHER" id="PTHR30535:SF4">
    <property type="entry name" value="HEMIN-BINDING PERIPLASMIC PROTEIN HMUT"/>
    <property type="match status" value="1"/>
</dbReference>
<dbReference type="KEGG" id="lum:CNR27_12355"/>
<dbReference type="Pfam" id="PF01497">
    <property type="entry name" value="Peripla_BP_2"/>
    <property type="match status" value="1"/>
</dbReference>
<gene>
    <name evidence="3" type="ORF">CNR27_12355</name>
</gene>
<keyword evidence="1" id="KW-0732">Signal</keyword>
<organism evidence="3 4">
    <name type="scientific">Luteimonas chenhongjianii</name>
    <dbReference type="NCBI Taxonomy" id="2006110"/>
    <lineage>
        <taxon>Bacteria</taxon>
        <taxon>Pseudomonadati</taxon>
        <taxon>Pseudomonadota</taxon>
        <taxon>Gammaproteobacteria</taxon>
        <taxon>Lysobacterales</taxon>
        <taxon>Lysobacteraceae</taxon>
        <taxon>Luteimonas</taxon>
    </lineage>
</organism>
<name>A0A290XG49_9GAMM</name>
<dbReference type="OrthoDB" id="9797736at2"/>
<dbReference type="PANTHER" id="PTHR30535">
    <property type="entry name" value="VITAMIN B12-BINDING PROTEIN"/>
    <property type="match status" value="1"/>
</dbReference>
<feature type="domain" description="Fe/B12 periplasmic-binding" evidence="2">
    <location>
        <begin position="89"/>
        <end position="352"/>
    </location>
</feature>
<dbReference type="SUPFAM" id="SSF53807">
    <property type="entry name" value="Helical backbone' metal receptor"/>
    <property type="match status" value="1"/>
</dbReference>
<feature type="signal peptide" evidence="1">
    <location>
        <begin position="1"/>
        <end position="29"/>
    </location>
</feature>
<dbReference type="AlphaFoldDB" id="A0A290XG49"/>
<dbReference type="EMBL" id="CP023406">
    <property type="protein sequence ID" value="ATD68125.1"/>
    <property type="molecule type" value="Genomic_DNA"/>
</dbReference>
<evidence type="ECO:0000256" key="1">
    <source>
        <dbReference type="SAM" id="SignalP"/>
    </source>
</evidence>
<dbReference type="InterPro" id="IPR002491">
    <property type="entry name" value="ABC_transptr_periplasmic_BD"/>
</dbReference>
<evidence type="ECO:0000313" key="3">
    <source>
        <dbReference type="EMBL" id="ATD68125.1"/>
    </source>
</evidence>
<accession>A0A290XG49</accession>
<dbReference type="InterPro" id="IPR050902">
    <property type="entry name" value="ABC_Transporter_SBP"/>
</dbReference>